<dbReference type="Proteomes" id="UP000886881">
    <property type="component" value="Unassembled WGS sequence"/>
</dbReference>
<reference evidence="2" key="2">
    <citation type="journal article" date="2021" name="PeerJ">
        <title>Extensive microbial diversity within the chicken gut microbiome revealed by metagenomics and culture.</title>
        <authorList>
            <person name="Gilroy R."/>
            <person name="Ravi A."/>
            <person name="Getino M."/>
            <person name="Pursley I."/>
            <person name="Horton D.L."/>
            <person name="Alikhan N.F."/>
            <person name="Baker D."/>
            <person name="Gharbi K."/>
            <person name="Hall N."/>
            <person name="Watson M."/>
            <person name="Adriaenssens E.M."/>
            <person name="Foster-Nyarko E."/>
            <person name="Jarju S."/>
            <person name="Secka A."/>
            <person name="Antonio M."/>
            <person name="Oren A."/>
            <person name="Chaudhuri R.R."/>
            <person name="La Ragione R."/>
            <person name="Hildebrand F."/>
            <person name="Pallen M.J."/>
        </authorList>
    </citation>
    <scope>NUCLEOTIDE SEQUENCE</scope>
    <source>
        <strain evidence="2">ChiHecec2B26-709</strain>
    </source>
</reference>
<accession>A0A9D1KHF3</accession>
<feature type="chain" id="PRO_5038811200" evidence="1">
    <location>
        <begin position="21"/>
        <end position="834"/>
    </location>
</feature>
<gene>
    <name evidence="2" type="ORF">IAC35_03530</name>
</gene>
<reference evidence="2" key="1">
    <citation type="submission" date="2020-10" db="EMBL/GenBank/DDBJ databases">
        <authorList>
            <person name="Gilroy R."/>
        </authorList>
    </citation>
    <scope>NUCLEOTIDE SEQUENCE</scope>
    <source>
        <strain evidence="2">ChiHecec2B26-709</strain>
    </source>
</reference>
<evidence type="ECO:0000313" key="2">
    <source>
        <dbReference type="EMBL" id="HIT46912.1"/>
    </source>
</evidence>
<dbReference type="Gene3D" id="2.160.20.10">
    <property type="entry name" value="Single-stranded right-handed beta-helix, Pectin lyase-like"/>
    <property type="match status" value="1"/>
</dbReference>
<feature type="signal peptide" evidence="1">
    <location>
        <begin position="1"/>
        <end position="20"/>
    </location>
</feature>
<dbReference type="EMBL" id="DVLC01000068">
    <property type="protein sequence ID" value="HIT46912.1"/>
    <property type="molecule type" value="Genomic_DNA"/>
</dbReference>
<sequence>MKTRHIVLLLALLLPLGMQGQTIEYEGERIELGPHSFYVDGSLSDAEAAESPYVFNDFREAAAALTDGTPDDPMRVYIAPWVYWIDDPDDPEIRRNPDGGTPIGLTIRCESLQLIGMGDDPRDVVLGCARGQTQGAVGNFTMFDFYGDDLTVRNLTMGNYCNIDLEYPLNPALGRPKRNSAITQAQLAFCHGDRILAENVRFVSRLNLCPLSGAKRILFVGCHFECTDDSLTKTGVYLGCDFDFWGRQPFGSVDRYGTVFMDCDFNIRHGENLQAVSKGVGRHSLIDCRFHTPDRRQVELVWTYRPEEWLRCYQYNISLDGMPAFIGAAKPYNTVILDQNAQLAAYRLVEDDGSILYNSYNLLCGDDGWDPQGIRDRVLALSGRDGRDYGSIPTCLDIDARSVEIQTGGEPATLKARLMRHVGYELDNQRIFWKVQPGYENFVRLSAFEGPECAVEAVHHGDETLNFNIIAYTDGGLETAVALTVKPDYTTAPEFVSAPRMSISEGKAEVSYELDLGGRADESLITWYRCDNRRGDGAIPVSVSRFDLPKTSYELGPADVGHYIMAGVRPKHLRCLPGEEVFAVSRSPIRKSQLGEAAASRVYETDFSDFPCGNQLEVLPGFWTVDAFKPADTHEYDWSVDLSQPCWDYGTGINGAKGYGLQQLQQGARLRYTPTKGNYSDMSVTWQADPAKDGGQGFASARQQYLDLFINFDTESLSGYALRVIRTTKYANAVDVLLVRYSDGAVEPLSESVTVDCFLTGCVLNLRTEGDMLRASVSGPGRVAELAGDPAVHHSAELEAKIQPNGFGGFGLQHTSTTGTESRIMLHSVHVEWK</sequence>
<keyword evidence="1" id="KW-0732">Signal</keyword>
<organism evidence="2 3">
    <name type="scientific">Candidatus Cryptobacteroides merdipullorum</name>
    <dbReference type="NCBI Taxonomy" id="2840771"/>
    <lineage>
        <taxon>Bacteria</taxon>
        <taxon>Pseudomonadati</taxon>
        <taxon>Bacteroidota</taxon>
        <taxon>Bacteroidia</taxon>
        <taxon>Bacteroidales</taxon>
        <taxon>Candidatus Cryptobacteroides</taxon>
    </lineage>
</organism>
<name>A0A9D1KHF3_9BACT</name>
<proteinExistence type="predicted"/>
<protein>
    <submittedName>
        <fullName evidence="2">Uncharacterized protein</fullName>
    </submittedName>
</protein>
<dbReference type="AlphaFoldDB" id="A0A9D1KHF3"/>
<dbReference type="InterPro" id="IPR012334">
    <property type="entry name" value="Pectin_lyas_fold"/>
</dbReference>
<comment type="caution">
    <text evidence="2">The sequence shown here is derived from an EMBL/GenBank/DDBJ whole genome shotgun (WGS) entry which is preliminary data.</text>
</comment>
<evidence type="ECO:0000313" key="3">
    <source>
        <dbReference type="Proteomes" id="UP000886881"/>
    </source>
</evidence>
<evidence type="ECO:0000256" key="1">
    <source>
        <dbReference type="SAM" id="SignalP"/>
    </source>
</evidence>